<sequence>MQLQNQDQLQQQYDNESLLTEESGNVNQQDMLQGFAHEYQIKIVNKLNYLQTKLLIWVLNLEIFLSLALIAFIYISQTQSGQFEIFSHFTLFFLVISSLEIFMRFTMSCYVRKEAEQFYSKQQKLLRYGIASRSSFSNCSIELCPIWSLLQLDGFYALSLCKKLQEYNSKMIDYDEVIYENRGRFIIRQSIQAFYSFVKFRQVYLNLRMCVLIMMLTNTYNFNQTLFYIIVAYIPLLVMLNIWINFHFAVVYLFYRQSHLSLKDTLYLIGEITLKCVHSVSFYYVFTHVQDILPYFSVFFLSACTIYATSITIQINSLFDSSSYSVFELIFLGYSTNHYIGLKHKEYFFNKIGYFYKTDIFKQVFIFSVQLTVLLVYYEENKSISNSQIIAIIAIVSFLALLRFGVILIKVNIYLKPKAIIVRLKTFQGTTCFIEEDKMSQQSNKPKNNESQLEKQKYPLEQGLDENINEDDQKPNIFDLQKSFNSNHSPIQLDFNKTRNLQKMKEIKIKEILNSKIEHNQYKITFFTESNISEFEMNPDMRCVLSEIVRYKRSEITFLISNQIKIWNQYGHINVLINKYDGNLMLFIERYIIPFSKSIQIDSCYKRNSDTFIQLMLLYNVINKELDPYSKITLKPIDLVQQLPLPYNRKQDYLTVINKIINSKTISLLKMIAYNKNISPLLFQHPCQVLYDLYLDHTN</sequence>
<dbReference type="AlphaFoldDB" id="Q23FD2"/>
<keyword evidence="3" id="KW-1185">Reference proteome</keyword>
<dbReference type="EMBL" id="GG662706">
    <property type="protein sequence ID" value="EAR95221.2"/>
    <property type="molecule type" value="Genomic_DNA"/>
</dbReference>
<organism evidence="2 3">
    <name type="scientific">Tetrahymena thermophila (strain SB210)</name>
    <dbReference type="NCBI Taxonomy" id="312017"/>
    <lineage>
        <taxon>Eukaryota</taxon>
        <taxon>Sar</taxon>
        <taxon>Alveolata</taxon>
        <taxon>Ciliophora</taxon>
        <taxon>Intramacronucleata</taxon>
        <taxon>Oligohymenophorea</taxon>
        <taxon>Hymenostomatida</taxon>
        <taxon>Tetrahymenina</taxon>
        <taxon>Tetrahymenidae</taxon>
        <taxon>Tetrahymena</taxon>
    </lineage>
</organism>
<feature type="transmembrane region" description="Helical" evidence="1">
    <location>
        <begin position="360"/>
        <end position="378"/>
    </location>
</feature>
<dbReference type="GeneID" id="7828283"/>
<gene>
    <name evidence="2" type="ORF">TTHERM_00378850</name>
</gene>
<keyword evidence="1" id="KW-1133">Transmembrane helix</keyword>
<feature type="transmembrane region" description="Helical" evidence="1">
    <location>
        <begin position="390"/>
        <end position="415"/>
    </location>
</feature>
<dbReference type="HOGENOM" id="CLU_427974_0_0_1"/>
<dbReference type="Proteomes" id="UP000009168">
    <property type="component" value="Unassembled WGS sequence"/>
</dbReference>
<reference evidence="3" key="1">
    <citation type="journal article" date="2006" name="PLoS Biol.">
        <title>Macronuclear genome sequence of the ciliate Tetrahymena thermophila, a model eukaryote.</title>
        <authorList>
            <person name="Eisen J.A."/>
            <person name="Coyne R.S."/>
            <person name="Wu M."/>
            <person name="Wu D."/>
            <person name="Thiagarajan M."/>
            <person name="Wortman J.R."/>
            <person name="Badger J.H."/>
            <person name="Ren Q."/>
            <person name="Amedeo P."/>
            <person name="Jones K.M."/>
            <person name="Tallon L.J."/>
            <person name="Delcher A.L."/>
            <person name="Salzberg S.L."/>
            <person name="Silva J.C."/>
            <person name="Haas B.J."/>
            <person name="Majoros W.H."/>
            <person name="Farzad M."/>
            <person name="Carlton J.M."/>
            <person name="Smith R.K. Jr."/>
            <person name="Garg J."/>
            <person name="Pearlman R.E."/>
            <person name="Karrer K.M."/>
            <person name="Sun L."/>
            <person name="Manning G."/>
            <person name="Elde N.C."/>
            <person name="Turkewitz A.P."/>
            <person name="Asai D.J."/>
            <person name="Wilkes D.E."/>
            <person name="Wang Y."/>
            <person name="Cai H."/>
            <person name="Collins K."/>
            <person name="Stewart B.A."/>
            <person name="Lee S.R."/>
            <person name="Wilamowska K."/>
            <person name="Weinberg Z."/>
            <person name="Ruzzo W.L."/>
            <person name="Wloga D."/>
            <person name="Gaertig J."/>
            <person name="Frankel J."/>
            <person name="Tsao C.-C."/>
            <person name="Gorovsky M.A."/>
            <person name="Keeling P.J."/>
            <person name="Waller R.F."/>
            <person name="Patron N.J."/>
            <person name="Cherry J.M."/>
            <person name="Stover N.A."/>
            <person name="Krieger C.J."/>
            <person name="del Toro C."/>
            <person name="Ryder H.F."/>
            <person name="Williamson S.C."/>
            <person name="Barbeau R.A."/>
            <person name="Hamilton E.P."/>
            <person name="Orias E."/>
        </authorList>
    </citation>
    <scope>NUCLEOTIDE SEQUENCE [LARGE SCALE GENOMIC DNA]</scope>
    <source>
        <strain evidence="3">SB210</strain>
    </source>
</reference>
<evidence type="ECO:0000313" key="2">
    <source>
        <dbReference type="EMBL" id="EAR95221.2"/>
    </source>
</evidence>
<proteinExistence type="predicted"/>
<protein>
    <submittedName>
        <fullName evidence="2">Transmembrane protein, putative</fullName>
    </submittedName>
</protein>
<evidence type="ECO:0000256" key="1">
    <source>
        <dbReference type="SAM" id="Phobius"/>
    </source>
</evidence>
<accession>Q23FD2</accession>
<feature type="transmembrane region" description="Helical" evidence="1">
    <location>
        <begin position="226"/>
        <end position="254"/>
    </location>
</feature>
<feature type="transmembrane region" description="Helical" evidence="1">
    <location>
        <begin position="85"/>
        <end position="103"/>
    </location>
</feature>
<keyword evidence="1" id="KW-0472">Membrane</keyword>
<dbReference type="RefSeq" id="XP_001015466.2">
    <property type="nucleotide sequence ID" value="XM_001015466.2"/>
</dbReference>
<keyword evidence="1 2" id="KW-0812">Transmembrane</keyword>
<name>Q23FD2_TETTS</name>
<dbReference type="InParanoid" id="Q23FD2"/>
<feature type="transmembrane region" description="Helical" evidence="1">
    <location>
        <begin position="266"/>
        <end position="286"/>
    </location>
</feature>
<dbReference type="KEGG" id="tet:TTHERM_00378850"/>
<feature type="transmembrane region" description="Helical" evidence="1">
    <location>
        <begin position="54"/>
        <end position="73"/>
    </location>
</feature>
<evidence type="ECO:0000313" key="3">
    <source>
        <dbReference type="Proteomes" id="UP000009168"/>
    </source>
</evidence>
<feature type="transmembrane region" description="Helical" evidence="1">
    <location>
        <begin position="292"/>
        <end position="311"/>
    </location>
</feature>